<dbReference type="RefSeq" id="WP_188788767.1">
    <property type="nucleotide sequence ID" value="NZ_BMOC01000036.1"/>
</dbReference>
<comment type="caution">
    <text evidence="1">The sequence shown here is derived from an EMBL/GenBank/DDBJ whole genome shotgun (WGS) entry which is preliminary data.</text>
</comment>
<dbReference type="Proteomes" id="UP000653099">
    <property type="component" value="Unassembled WGS sequence"/>
</dbReference>
<proteinExistence type="predicted"/>
<accession>A0A830EE97</accession>
<reference evidence="1" key="2">
    <citation type="submission" date="2020-09" db="EMBL/GenBank/DDBJ databases">
        <authorList>
            <person name="Sun Q."/>
            <person name="Ohkuma M."/>
        </authorList>
    </citation>
    <scope>NUCLEOTIDE SEQUENCE</scope>
    <source>
        <strain evidence="1">JCM 14359</strain>
    </source>
</reference>
<evidence type="ECO:0000313" key="2">
    <source>
        <dbReference type="Proteomes" id="UP000653099"/>
    </source>
</evidence>
<evidence type="ECO:0000313" key="1">
    <source>
        <dbReference type="EMBL" id="GGJ17613.1"/>
    </source>
</evidence>
<dbReference type="AlphaFoldDB" id="A0A830EE97"/>
<dbReference type="EMBL" id="BMOC01000036">
    <property type="protein sequence ID" value="GGJ17613.1"/>
    <property type="molecule type" value="Genomic_DNA"/>
</dbReference>
<gene>
    <name evidence="1" type="ORF">GCM10008995_29270</name>
</gene>
<protein>
    <submittedName>
        <fullName evidence="1">Uncharacterized protein</fullName>
    </submittedName>
</protein>
<keyword evidence="2" id="KW-1185">Reference proteome</keyword>
<name>A0A830EE97_9EURY</name>
<sequence>MATTETVVGAKEATRNRVALLDVDDLKTGTVYEDGRVFLNTKLTGEYVEYTLTRGEVHGAGSVDGPVVVHDAETMDQSKVLHNGSIHVGQDYAGEEVTVAYHILDESEMAEIGTLDTQD</sequence>
<organism evidence="1 2">
    <name type="scientific">Halobellus salinus</name>
    <dbReference type="NCBI Taxonomy" id="931585"/>
    <lineage>
        <taxon>Archaea</taxon>
        <taxon>Methanobacteriati</taxon>
        <taxon>Methanobacteriota</taxon>
        <taxon>Stenosarchaea group</taxon>
        <taxon>Halobacteria</taxon>
        <taxon>Halobacteriales</taxon>
        <taxon>Haloferacaceae</taxon>
        <taxon>Halobellus</taxon>
    </lineage>
</organism>
<reference evidence="1" key="1">
    <citation type="journal article" date="2014" name="Int. J. Syst. Evol. Microbiol.">
        <title>Complete genome sequence of Corynebacterium casei LMG S-19264T (=DSM 44701T), isolated from a smear-ripened cheese.</title>
        <authorList>
            <consortium name="US DOE Joint Genome Institute (JGI-PGF)"/>
            <person name="Walter F."/>
            <person name="Albersmeier A."/>
            <person name="Kalinowski J."/>
            <person name="Ruckert C."/>
        </authorList>
    </citation>
    <scope>NUCLEOTIDE SEQUENCE</scope>
    <source>
        <strain evidence="1">JCM 14359</strain>
    </source>
</reference>